<dbReference type="InterPro" id="IPR020476">
    <property type="entry name" value="Nudix_hydrolase"/>
</dbReference>
<dbReference type="AlphaFoldDB" id="A0A6I3LMB7"/>
<dbReference type="PRINTS" id="PR00502">
    <property type="entry name" value="NUDIXFAMILY"/>
</dbReference>
<organism evidence="4 5">
    <name type="scientific">Myroides albus</name>
    <dbReference type="NCBI Taxonomy" id="2562892"/>
    <lineage>
        <taxon>Bacteria</taxon>
        <taxon>Pseudomonadati</taxon>
        <taxon>Bacteroidota</taxon>
        <taxon>Flavobacteriia</taxon>
        <taxon>Flavobacteriales</taxon>
        <taxon>Flavobacteriaceae</taxon>
        <taxon>Myroides</taxon>
    </lineage>
</organism>
<protein>
    <submittedName>
        <fullName evidence="4">NUDIX domain-containing protein</fullName>
    </submittedName>
</protein>
<proteinExistence type="predicted"/>
<accession>A0A6I3LMB7</accession>
<evidence type="ECO:0000313" key="5">
    <source>
        <dbReference type="Proteomes" id="UP000438760"/>
    </source>
</evidence>
<dbReference type="Gene3D" id="3.90.79.10">
    <property type="entry name" value="Nucleoside Triphosphate Pyrophosphohydrolase"/>
    <property type="match status" value="1"/>
</dbReference>
<dbReference type="InterPro" id="IPR000086">
    <property type="entry name" value="NUDIX_hydrolase_dom"/>
</dbReference>
<comment type="caution">
    <text evidence="4">The sequence shown here is derived from an EMBL/GenBank/DDBJ whole genome shotgun (WGS) entry which is preliminary data.</text>
</comment>
<gene>
    <name evidence="4" type="ORF">GJV76_12880</name>
</gene>
<sequence length="136" mass="15561">MNTTTIYLASALITDQDNRMLTVRKKKSIYYMMAGGKIEKGETPEQALIRELQEELSLTITTNEIKLLGTHSTTAVNEANTIVTAHIYHIIVNNTEIQPASEIEEIKWLTIDNYQETKLAHLLKEFSLPIWLKLMK</sequence>
<evidence type="ECO:0000256" key="1">
    <source>
        <dbReference type="ARBA" id="ARBA00001946"/>
    </source>
</evidence>
<keyword evidence="2" id="KW-0378">Hydrolase</keyword>
<feature type="domain" description="Nudix hydrolase" evidence="3">
    <location>
        <begin position="4"/>
        <end position="136"/>
    </location>
</feature>
<name>A0A6I3LMB7_9FLAO</name>
<dbReference type="PANTHER" id="PTHR43046:SF2">
    <property type="entry name" value="8-OXO-DGTP DIPHOSPHATASE-RELATED"/>
    <property type="match status" value="1"/>
</dbReference>
<dbReference type="EMBL" id="WMJX01000038">
    <property type="protein sequence ID" value="MTG99014.1"/>
    <property type="molecule type" value="Genomic_DNA"/>
</dbReference>
<evidence type="ECO:0000259" key="3">
    <source>
        <dbReference type="PROSITE" id="PS51462"/>
    </source>
</evidence>
<dbReference type="SUPFAM" id="SSF55811">
    <property type="entry name" value="Nudix"/>
    <property type="match status" value="1"/>
</dbReference>
<dbReference type="PANTHER" id="PTHR43046">
    <property type="entry name" value="GDP-MANNOSE MANNOSYL HYDROLASE"/>
    <property type="match status" value="1"/>
</dbReference>
<dbReference type="CDD" id="cd04690">
    <property type="entry name" value="NUDIX_Hydrolase"/>
    <property type="match status" value="1"/>
</dbReference>
<evidence type="ECO:0000256" key="2">
    <source>
        <dbReference type="ARBA" id="ARBA00022801"/>
    </source>
</evidence>
<dbReference type="PROSITE" id="PS51462">
    <property type="entry name" value="NUDIX"/>
    <property type="match status" value="1"/>
</dbReference>
<dbReference type="OrthoDB" id="9787880at2"/>
<dbReference type="RefSeq" id="WP_155093022.1">
    <property type="nucleotide sequence ID" value="NZ_CP102754.1"/>
</dbReference>
<reference evidence="4 5" key="1">
    <citation type="submission" date="2019-11" db="EMBL/GenBank/DDBJ databases">
        <title>Genome of Strain BIT-d1.</title>
        <authorList>
            <person name="Yang Y."/>
        </authorList>
    </citation>
    <scope>NUCLEOTIDE SEQUENCE [LARGE SCALE GENOMIC DNA]</scope>
    <source>
        <strain evidence="4 5">BIT-d1</strain>
    </source>
</reference>
<keyword evidence="5" id="KW-1185">Reference proteome</keyword>
<dbReference type="GO" id="GO:0016787">
    <property type="term" value="F:hydrolase activity"/>
    <property type="evidence" value="ECO:0007669"/>
    <property type="project" value="UniProtKB-KW"/>
</dbReference>
<dbReference type="InterPro" id="IPR015797">
    <property type="entry name" value="NUDIX_hydrolase-like_dom_sf"/>
</dbReference>
<dbReference type="Pfam" id="PF00293">
    <property type="entry name" value="NUDIX"/>
    <property type="match status" value="1"/>
</dbReference>
<dbReference type="Proteomes" id="UP000438760">
    <property type="component" value="Unassembled WGS sequence"/>
</dbReference>
<evidence type="ECO:0000313" key="4">
    <source>
        <dbReference type="EMBL" id="MTG99014.1"/>
    </source>
</evidence>
<comment type="cofactor">
    <cofactor evidence="1">
        <name>Mg(2+)</name>
        <dbReference type="ChEBI" id="CHEBI:18420"/>
    </cofactor>
</comment>